<sequence length="459" mass="53841">MYTHEMAQPTDTMLLTEILDMETGLNIDPRVFLRRELSLVMKDRAELMARYARDPDAPWLVCQLCSAPVILVRTKDRYFHFRHHLNEEAEKKCSISTRGELSADQIKCIKYNAAKESAAHLRLKAIIRDSLMADEKCTEPLVEAVWKGLRLAERAQWRKPDVQVEHAGQRLAFEVQLSTTFLSEIVGRREFYRRNNGGMVWVFHSFDPTTTRTAEEDIFYLNNHNVFLVNEATLERSRQAKRMALDCWYPTPELRGNTIFNRWTMAHVFLDELTIDPREQKVFFYDYDAQRAEIERSLDKSLVRQAFYDFWNQHAANDCRETDAAWVTLREKMRIAMPRLHLPVDHRTGKFHGAISIMLSARFGRPVGYNLPRLLNVANTAFDHYKDFLYAFGWTLRLCGHEDSLKAQDSKGTWLRRTEIIKEGMRNYDEDFRQDPSLNHLIAFLVPEITEKVAQARDW</sequence>
<proteinExistence type="predicted"/>
<dbReference type="Pfam" id="PF19500">
    <property type="entry name" value="DUF6035"/>
    <property type="match status" value="1"/>
</dbReference>
<evidence type="ECO:0000259" key="1">
    <source>
        <dbReference type="Pfam" id="PF19500"/>
    </source>
</evidence>
<dbReference type="AlphaFoldDB" id="A0A0P9TWW3"/>
<comment type="caution">
    <text evidence="3">The sequence shown here is derived from an EMBL/GenBank/DDBJ whole genome shotgun (WGS) entry which is preliminary data.</text>
</comment>
<protein>
    <recommendedName>
        <fullName evidence="5">Competence protein</fullName>
    </recommendedName>
</protein>
<dbReference type="Proteomes" id="UP000050265">
    <property type="component" value="Unassembled WGS sequence"/>
</dbReference>
<feature type="domain" description="DUF7830" evidence="2">
    <location>
        <begin position="28"/>
        <end position="99"/>
    </location>
</feature>
<evidence type="ECO:0000313" key="4">
    <source>
        <dbReference type="Proteomes" id="UP000050265"/>
    </source>
</evidence>
<evidence type="ECO:0000313" key="3">
    <source>
        <dbReference type="EMBL" id="KPX76539.1"/>
    </source>
</evidence>
<dbReference type="InterPro" id="IPR046099">
    <property type="entry name" value="DUF6035"/>
</dbReference>
<reference evidence="3 4" key="1">
    <citation type="submission" date="2015-09" db="EMBL/GenBank/DDBJ databases">
        <title>Genome announcement of multiple Pseudomonas syringae strains.</title>
        <authorList>
            <person name="Thakur S."/>
            <person name="Wang P.W."/>
            <person name="Gong Y."/>
            <person name="Weir B.S."/>
            <person name="Guttman D.S."/>
        </authorList>
    </citation>
    <scope>NUCLEOTIDE SEQUENCE [LARGE SCALE GENOMIC DNA]</scope>
    <source>
        <strain evidence="3 4">ICMP3507</strain>
    </source>
</reference>
<accession>A0A0P9TWW3</accession>
<dbReference type="EMBL" id="LJQP01000045">
    <property type="protein sequence ID" value="KPX76539.1"/>
    <property type="molecule type" value="Genomic_DNA"/>
</dbReference>
<organism evidence="3 4">
    <name type="scientific">Pseudomonas amygdali pv. lachrymans</name>
    <name type="common">Pseudomonas syringae pv. lachrymans</name>
    <dbReference type="NCBI Taxonomy" id="53707"/>
    <lineage>
        <taxon>Bacteria</taxon>
        <taxon>Pseudomonadati</taxon>
        <taxon>Pseudomonadota</taxon>
        <taxon>Gammaproteobacteria</taxon>
        <taxon>Pseudomonadales</taxon>
        <taxon>Pseudomonadaceae</taxon>
        <taxon>Pseudomonas</taxon>
        <taxon>Pseudomonas amygdali</taxon>
    </lineage>
</organism>
<name>A0A0P9TWW3_PSEAV</name>
<dbReference type="Pfam" id="PF25169">
    <property type="entry name" value="DUF7830"/>
    <property type="match status" value="1"/>
</dbReference>
<feature type="domain" description="DUF6035" evidence="1">
    <location>
        <begin position="110"/>
        <end position="287"/>
    </location>
</feature>
<dbReference type="InterPro" id="IPR057152">
    <property type="entry name" value="DUF7830"/>
</dbReference>
<gene>
    <name evidence="3" type="ORF">ALO35_04203</name>
</gene>
<evidence type="ECO:0000259" key="2">
    <source>
        <dbReference type="Pfam" id="PF25169"/>
    </source>
</evidence>
<evidence type="ECO:0008006" key="5">
    <source>
        <dbReference type="Google" id="ProtNLM"/>
    </source>
</evidence>
<dbReference type="PATRIC" id="fig|53707.9.peg.6249"/>